<protein>
    <recommendedName>
        <fullName evidence="1">Signal peptidase I</fullName>
        <ecNumber evidence="1">3.4.21.89</ecNumber>
    </recommendedName>
</protein>
<gene>
    <name evidence="4" type="ORF">NVS88_07110</name>
</gene>
<evidence type="ECO:0000256" key="3">
    <source>
        <dbReference type="SAM" id="Phobius"/>
    </source>
</evidence>
<comment type="caution">
    <text evidence="4">The sequence shown here is derived from an EMBL/GenBank/DDBJ whole genome shotgun (WGS) entry which is preliminary data.</text>
</comment>
<dbReference type="Proteomes" id="UP001152755">
    <property type="component" value="Unassembled WGS sequence"/>
</dbReference>
<dbReference type="GO" id="GO:0004252">
    <property type="term" value="F:serine-type endopeptidase activity"/>
    <property type="evidence" value="ECO:0007669"/>
    <property type="project" value="UniProtKB-UniRule"/>
</dbReference>
<dbReference type="CDD" id="cd06530">
    <property type="entry name" value="S26_SPase_I"/>
    <property type="match status" value="1"/>
</dbReference>
<dbReference type="EMBL" id="JANRHA010000003">
    <property type="protein sequence ID" value="MDG3014324.1"/>
    <property type="molecule type" value="Genomic_DNA"/>
</dbReference>
<dbReference type="InterPro" id="IPR001733">
    <property type="entry name" value="Peptidase_S26B"/>
</dbReference>
<feature type="region of interest" description="Disordered" evidence="2">
    <location>
        <begin position="1"/>
        <end position="20"/>
    </location>
</feature>
<evidence type="ECO:0000256" key="1">
    <source>
        <dbReference type="NCBIfam" id="TIGR02228"/>
    </source>
</evidence>
<feature type="transmembrane region" description="Helical" evidence="3">
    <location>
        <begin position="28"/>
        <end position="52"/>
    </location>
</feature>
<dbReference type="InterPro" id="IPR019533">
    <property type="entry name" value="Peptidase_S26"/>
</dbReference>
<keyword evidence="5" id="KW-1185">Reference proteome</keyword>
<reference evidence="4" key="1">
    <citation type="submission" date="2022-08" db="EMBL/GenBank/DDBJ databases">
        <title>Genome analysis of Corynebacteriales strain.</title>
        <authorList>
            <person name="Lee S.D."/>
        </authorList>
    </citation>
    <scope>NUCLEOTIDE SEQUENCE</scope>
    <source>
        <strain evidence="4">D3-21</strain>
    </source>
</reference>
<evidence type="ECO:0000313" key="5">
    <source>
        <dbReference type="Proteomes" id="UP001152755"/>
    </source>
</evidence>
<name>A0A9X4LZZ4_9ACTN</name>
<evidence type="ECO:0000313" key="4">
    <source>
        <dbReference type="EMBL" id="MDG3014324.1"/>
    </source>
</evidence>
<keyword evidence="3" id="KW-1133">Transmembrane helix</keyword>
<dbReference type="EC" id="3.4.21.89" evidence="1"/>
<dbReference type="GO" id="GO:0009003">
    <property type="term" value="F:signal peptidase activity"/>
    <property type="evidence" value="ECO:0007669"/>
    <property type="project" value="UniProtKB-EC"/>
</dbReference>
<dbReference type="AlphaFoldDB" id="A0A9X4LZZ4"/>
<evidence type="ECO:0000256" key="2">
    <source>
        <dbReference type="SAM" id="MobiDB-lite"/>
    </source>
</evidence>
<dbReference type="GO" id="GO:0016020">
    <property type="term" value="C:membrane"/>
    <property type="evidence" value="ECO:0007669"/>
    <property type="project" value="UniProtKB-UniRule"/>
</dbReference>
<organism evidence="4 5">
    <name type="scientific">Speluncibacter jeojiensis</name>
    <dbReference type="NCBI Taxonomy" id="2710754"/>
    <lineage>
        <taxon>Bacteria</taxon>
        <taxon>Bacillati</taxon>
        <taxon>Actinomycetota</taxon>
        <taxon>Actinomycetes</taxon>
        <taxon>Mycobacteriales</taxon>
        <taxon>Speluncibacteraceae</taxon>
        <taxon>Speluncibacter</taxon>
    </lineage>
</organism>
<keyword evidence="4" id="KW-0378">Hydrolase</keyword>
<sequence length="205" mass="21209">MSRAATDTPTAEATQAGRRQPWPRWREVALNVGAAAGVVCLLAAAASFLFGITPLVFRSGSMAPAIGTGALAIAKTVPASEIRVGDIISVENDRGTSITHRVVAIEPTTGGGAQVTLKGDANRVPDPLPYSITEAKRVLFHLPGLGYAVAWLSSGTAVFLGGALTGALLMLAFGPNRPTKKTPTLVQAEDIAAEELSEAQENSHV</sequence>
<accession>A0A9X4LZZ4</accession>
<proteinExistence type="predicted"/>
<dbReference type="GO" id="GO:0006465">
    <property type="term" value="P:signal peptide processing"/>
    <property type="evidence" value="ECO:0007669"/>
    <property type="project" value="UniProtKB-UniRule"/>
</dbReference>
<feature type="compositionally biased region" description="Polar residues" evidence="2">
    <location>
        <begin position="1"/>
        <end position="13"/>
    </location>
</feature>
<dbReference type="NCBIfam" id="TIGR02228">
    <property type="entry name" value="sigpep_I_arch"/>
    <property type="match status" value="1"/>
</dbReference>
<keyword evidence="3" id="KW-0812">Transmembrane</keyword>
<keyword evidence="3" id="KW-0472">Membrane</keyword>
<feature type="transmembrane region" description="Helical" evidence="3">
    <location>
        <begin position="148"/>
        <end position="173"/>
    </location>
</feature>